<feature type="compositionally biased region" description="Basic and acidic residues" evidence="1">
    <location>
        <begin position="75"/>
        <end position="85"/>
    </location>
</feature>
<feature type="compositionally biased region" description="Polar residues" evidence="1">
    <location>
        <begin position="298"/>
        <end position="307"/>
    </location>
</feature>
<feature type="region of interest" description="Disordered" evidence="1">
    <location>
        <begin position="75"/>
        <end position="403"/>
    </location>
</feature>
<evidence type="ECO:0000313" key="2">
    <source>
        <dbReference type="EMBL" id="KAF9484705.1"/>
    </source>
</evidence>
<protein>
    <recommendedName>
        <fullName evidence="4">Rap1 Myb domain-containing protein</fullName>
    </recommendedName>
</protein>
<comment type="caution">
    <text evidence="2">The sequence shown here is derived from an EMBL/GenBank/DDBJ whole genome shotgun (WGS) entry which is preliminary data.</text>
</comment>
<feature type="compositionally biased region" description="Polar residues" evidence="1">
    <location>
        <begin position="511"/>
        <end position="526"/>
    </location>
</feature>
<feature type="compositionally biased region" description="Acidic residues" evidence="1">
    <location>
        <begin position="116"/>
        <end position="129"/>
    </location>
</feature>
<feature type="compositionally biased region" description="Polar residues" evidence="1">
    <location>
        <begin position="272"/>
        <end position="286"/>
    </location>
</feature>
<organism evidence="2 3">
    <name type="scientific">Pholiota conissans</name>
    <dbReference type="NCBI Taxonomy" id="109636"/>
    <lineage>
        <taxon>Eukaryota</taxon>
        <taxon>Fungi</taxon>
        <taxon>Dikarya</taxon>
        <taxon>Basidiomycota</taxon>
        <taxon>Agaricomycotina</taxon>
        <taxon>Agaricomycetes</taxon>
        <taxon>Agaricomycetidae</taxon>
        <taxon>Agaricales</taxon>
        <taxon>Agaricineae</taxon>
        <taxon>Strophariaceae</taxon>
        <taxon>Pholiota</taxon>
    </lineage>
</organism>
<feature type="compositionally biased region" description="Basic and acidic residues" evidence="1">
    <location>
        <begin position="104"/>
        <end position="115"/>
    </location>
</feature>
<feature type="compositionally biased region" description="Polar residues" evidence="1">
    <location>
        <begin position="222"/>
        <end position="248"/>
    </location>
</feature>
<evidence type="ECO:0000313" key="3">
    <source>
        <dbReference type="Proteomes" id="UP000807469"/>
    </source>
</evidence>
<sequence>MLCWFLSRLMPEKEAGGRQGLAVYKNLLACAEVMPKEYKWAKRHTAESWKQRYKMYKDLFDTRIEVMVEKDPPRLEQRWPQDRRVTNAAIKKRGLNYDSDDSAEERQPIRRRNAEPEDEEDEEEEEVEIVEVSRKRRSPNYSPEQFVHPKRRRLPHRTDQRQEQISHTPRTSKGKEKAAEIEDEERAETQRSEYDSLFDEELGFERLPEPGSSFRSPDRTLVASSRPNQAQGIVIQTTPRNDAQMSVSRTRDGPSNGAFQPINNPDWLSPPMHSSPQKPIQTSMQSLGLDVSQPPSLPATQRPSSIYQLPKKAARRRPPAAAPPIEEGSAPYRNTRQRSRSVEPLPQVSQKPRKEKKQASPIPEELDDEVEVVQPVRPIRSSSRLRSVEPPQLPPLPQPGRNARKKRVEAIPEEIVNQNKPLSETLVDEMDVANLLTQDAPNRSVYKLNSRGISMDTDDAQIDRRLRAGFASSQVGPPAKFNFLDQPPSEILKRVESSSSRRHSLLLSLSNHPSAMRSQHRSSQFSIRKPRQSAPSRLRNDDTPDPLTPARQEIDRGSSLESFPLSGTRARLLKEEMTQREKTTPYRPPAGTRAAQLSRPS</sequence>
<gene>
    <name evidence="2" type="ORF">BDN70DRAFT_85134</name>
</gene>
<feature type="compositionally biased region" description="Basic and acidic residues" evidence="1">
    <location>
        <begin position="572"/>
        <end position="584"/>
    </location>
</feature>
<proteinExistence type="predicted"/>
<dbReference type="OrthoDB" id="435460at2759"/>
<accession>A0A9P6D6A2</accession>
<evidence type="ECO:0008006" key="4">
    <source>
        <dbReference type="Google" id="ProtNLM"/>
    </source>
</evidence>
<evidence type="ECO:0000256" key="1">
    <source>
        <dbReference type="SAM" id="MobiDB-lite"/>
    </source>
</evidence>
<dbReference type="EMBL" id="MU155141">
    <property type="protein sequence ID" value="KAF9484705.1"/>
    <property type="molecule type" value="Genomic_DNA"/>
</dbReference>
<dbReference type="AlphaFoldDB" id="A0A9P6D6A2"/>
<feature type="region of interest" description="Disordered" evidence="1">
    <location>
        <begin position="509"/>
        <end position="601"/>
    </location>
</feature>
<name>A0A9P6D6A2_9AGAR</name>
<dbReference type="Proteomes" id="UP000807469">
    <property type="component" value="Unassembled WGS sequence"/>
</dbReference>
<keyword evidence="3" id="KW-1185">Reference proteome</keyword>
<reference evidence="2" key="1">
    <citation type="submission" date="2020-11" db="EMBL/GenBank/DDBJ databases">
        <authorList>
            <consortium name="DOE Joint Genome Institute"/>
            <person name="Ahrendt S."/>
            <person name="Riley R."/>
            <person name="Andreopoulos W."/>
            <person name="Labutti K."/>
            <person name="Pangilinan J."/>
            <person name="Ruiz-Duenas F.J."/>
            <person name="Barrasa J.M."/>
            <person name="Sanchez-Garcia M."/>
            <person name="Camarero S."/>
            <person name="Miyauchi S."/>
            <person name="Serrano A."/>
            <person name="Linde D."/>
            <person name="Babiker R."/>
            <person name="Drula E."/>
            <person name="Ayuso-Fernandez I."/>
            <person name="Pacheco R."/>
            <person name="Padilla G."/>
            <person name="Ferreira P."/>
            <person name="Barriuso J."/>
            <person name="Kellner H."/>
            <person name="Castanera R."/>
            <person name="Alfaro M."/>
            <person name="Ramirez L."/>
            <person name="Pisabarro A.G."/>
            <person name="Kuo A."/>
            <person name="Tritt A."/>
            <person name="Lipzen A."/>
            <person name="He G."/>
            <person name="Yan M."/>
            <person name="Ng V."/>
            <person name="Cullen D."/>
            <person name="Martin F."/>
            <person name="Rosso M.-N."/>
            <person name="Henrissat B."/>
            <person name="Hibbett D."/>
            <person name="Martinez A.T."/>
            <person name="Grigoriev I.V."/>
        </authorList>
    </citation>
    <scope>NUCLEOTIDE SEQUENCE</scope>
    <source>
        <strain evidence="2">CIRM-BRFM 674</strain>
    </source>
</reference>